<dbReference type="InterPro" id="IPR036736">
    <property type="entry name" value="ACP-like_sf"/>
</dbReference>
<keyword evidence="3" id="KW-0436">Ligase</keyword>
<dbReference type="NCBIfam" id="TIGR01733">
    <property type="entry name" value="AA-adenyl-dom"/>
    <property type="match status" value="1"/>
</dbReference>
<dbReference type="EMBL" id="JAPCWZ010000006">
    <property type="protein sequence ID" value="KAK8859971.1"/>
    <property type="molecule type" value="Genomic_DNA"/>
</dbReference>
<dbReference type="InterPro" id="IPR042099">
    <property type="entry name" value="ANL_N_sf"/>
</dbReference>
<accession>A0ABR2IAK4</accession>
<dbReference type="SUPFAM" id="SSF52777">
    <property type="entry name" value="CoA-dependent acyltransferases"/>
    <property type="match status" value="8"/>
</dbReference>
<keyword evidence="6" id="KW-1185">Reference proteome</keyword>
<dbReference type="InterPro" id="IPR023213">
    <property type="entry name" value="CAT-like_dom_sf"/>
</dbReference>
<evidence type="ECO:0000313" key="5">
    <source>
        <dbReference type="EMBL" id="KAK8859971.1"/>
    </source>
</evidence>
<dbReference type="InterPro" id="IPR001242">
    <property type="entry name" value="Condensation_dom"/>
</dbReference>
<sequence length="3170" mass="347512">MSSQPQKHDRGIWREASELCQVDLDNIEDVYPLTPLQEALMVHVNVLTYKNCGTVDLAGWIEGKRLAEVMKRLVAQSPILRTRIVDCAAGLTQVVLKEEKQHDDLHRVIEQSTIELETLLAQEKARPMGLGTPLFRTVVWGQKLVMAIHHSISDQRTVEALLGDIVRLYKGEEVEARQDYRLFVEYCRSIDEESAKAFWASRFTEGASTFPRVKPGYVADATKTTRRVIQLPDSTDASLNSAVFVEMAWAMTSALYAQTDKVNFGFVFSGRTRHLGAVQSVLGPTVSSIPVQVHVTPDSTIRDQFKARLRQRQEVLNNPALHWGLPKIGTVSKEAAAASRFTTLVNILSPQESLPVDGGIGESHEFDRHGQYALSLNFIPGSKDVTVDALFDSEAIHEQQMDRVLRQFEHYLCALILGRPGDRLDSIPPISKFDHAEMLDWNQELPVAPHWCLHELFSQRAKRQPGHDAVEAADGILTYEMLNTLSDQVARDLQRRGLIREESVALVFEKSTWAVVAMLSVLKAGGVCVPIDPSYPPAQQEAVLQHSKAKVLLTSPVYGPSMQKLLSAVIVLDAQYVSQLPGMDDYGLDDGGSPDQAAFILFTSGSTGKPKGVVIEHCNLATVFKAFGQRVGWRPGTRILQFASFVWGASVLETIGTLLAGGVVCMPSAEARDGDLESFINDARVDFAILTPTVIRMLSPESVPTLKTLVSGGEAIDPESIRIWSDSSRFFNAWGQSETGVVATVGRVVLGSPFASSVGKPVGCAIWIAAQHDVSKMAPIGVPGEIVIEGPSVARGYLEDEERTAAAFISLPGWAPRRGRAACAASRMYRTGDLGMFYPDGSICYVGRRDNQVKIHGQKLDLGEVENALNMCEGVCSSIVTTHSTKDGSNLLVAVVSLQDSRLPTTEETLTEYTGPEAAVVHEHIIEIRRQMSCKLPRYMIPTILLVVKRLPRTVSSKIDRRSIKQWLDEQNLSKARITTNISVANNKSLAPPETEIEKVLQTVWAKALSLPKGDIGRDSCFVRLGGDSMLGMQIAGHCRKLGVQVTVASLLRSATLAETAERSSMIHCTTGESPQVQDSDAVEFPVESIRGFLSDAGLKPTDVETILPCSPLQEGILMAQLRSPGQAYWDKITLELTSQGASTSVDIAKLSASWKDVCQAQPILRTVFTDSASSSVSRFQQVILKKSEPRLKLVTNESETRNGHTNAADANNLVPQHCLYLHSAPNKAIRLSFHFNHALLDARSLFILFHQLGRAYTDPTQIRRGPNLSTYIQWTRRAIGVAQPYWNSFLSGARPCILPTLSMAEQKMLKAGHPKQISQTVPLEHTQHIHELCHSSGVTVANLFQVAWSIVMHHILQEPIVSFGSILSQAESVELADVTLGPLITMIVCRVDALSGTPLRELLARAKEDTNRATENPICDLEAVHDALDLGQSPLFNTAMTIVRQRQEELAADGDLKITPLPIQENPTEYPINVGVMFNNDEIQSVLWCDGDKVSLSFAYRIADMLARVVAKMVTDPNQTVAEVTGSLEEPPASLSAGDMAPDIYRKAATQCECSPSTLEEIYPCTGLQQQQMERSVQGKIPSGGMDQFVYTFTQKESLERLRAAVEDTVKEVPALRTRLVSLRGYGACQTTTRLAPYWVEADSLDEHLLFDQSLPVRYGGPLARFGLVEEEDGNRYLVISLHRTIYDDKTLAAVVNAIETLYQGESPPKVQSFRMFTQMLPQSNPMVQATRWKSILSRCTKAWPLPTKAESLPDSTGPTTRTLQFDTPAVTRGSLETHFLHAAWAMCLTKWTGGRQICYGVSGAGLFRSAISHRPISGPAGVFLPLTMDVTDEMSAEYFKMRLRAEQNNLTSVMHSAMPEDCETAQRPGTENLFDNVLVCRSEPEEEPEPVNGKLLHHLPAMGACNQSSRAARLVAICTLGVDSVRLELQTDDTLGGKEDVDLMLHQLKHAITQVCLHPSTPFSKLEELSEYEIAMISQWHQKPLTSVTTPVHIRISQAARTQWPNATALWSWDGELDYSQLDDLSDRVSTFLQSQGVGPGVMVAYFLEKSVAAVVVILGILKAGGCLVPMEICNPRDRLLAIIKETRPRCIICSPCYMGQLEYVEDIDKHQVDLASLLQLPVGTYPPAEAGGEDPCYIMYTSSSTGASKGIVVTHANLATGVSYQNEAIGLTSTSRCLQFCNFAFDASFIDAFSTFVSGACLCLPSEAERINDIHGVIRRGRCDYMYTTPAMGRALEPSEVPSLRVLALGGEVMRKEMVEKWRNIRLRNYYGPSELCMLASACDISSGSGRSHLSLGAGLSCRFWVVDPECHDRLLSPGSQGELVLQGPAVVRGYLNRPEQTKAAFIEPPAWVDRFQSLDMSHRWYKTGDMVIQRADGTVIFMGRKDGQVKLGGHSIELGEIEYHLQKSTKPGWSTVVELIRPVVQDQEPTLCVFYTAPEVDAARAPGLTETGDTKGLLPPLPDEVSRLNLALGKIVPPYMRPDLYVRLKSLPITNTKKLDKKALQHLGANLSLAELSARRATLAPEHIDTPHATDKTPATAIESVTETEKKLMTVWSEVLGIDVDTIGVVDDFFSNGGNSIRAMRLVQGARKLGLKLTVAGIFKSPTLSAMASLAAGAISAGQEASATEQYTSTSKARIVASSLPIDRLRESTPFLANVAVESVLPATDLQAYTVAVGEIDGRGFHNEMVIECKEGLDAQRLAKACHHLISHHSLFRTVFVQHKAALYQVAVKSPPVKQVMLDGNDTKTEESIACWKHLPRFHLLSMSQGGERCHKLLLSIHHALYDAITIGILLQDLSIAYQDPTSLLEGPSYSDWLSHTCSLDPSPSLDFWRDHLRDSSMTRLAPQPSRVPGDHPLVDKKVFQVPTGSVPAASLSSAVHAAWAMVLSRLTGSRDVVFATTTANRNLPFRGIDGVAGCCLNLIPVRVRLNARSVVASLGSVAEQVQNDAAAAVPHHHVGYRSIMRRCTDWPARTRFGSILTYQIHESVDDGVVIGDTACSFGGVGRAGDSADAWVIVTPSSSSAGTSLSVELMYSKHVISDRKAEWISRCYTSIFESMDSGVIPEILYVGDHKEALEKDSGDVAGTPNGSPTLVGSEMLPLVVKAWREVGLEVSDLHSSLFNQADLVTAMLISCYYDKLGYCVTLKEILQHSTIAAQTYLLTLRA</sequence>
<evidence type="ECO:0000313" key="6">
    <source>
        <dbReference type="Proteomes" id="UP001390339"/>
    </source>
</evidence>
<dbReference type="InterPro" id="IPR045851">
    <property type="entry name" value="AMP-bd_C_sf"/>
</dbReference>
<organism evidence="5 6">
    <name type="scientific">Apiospora arundinis</name>
    <dbReference type="NCBI Taxonomy" id="335852"/>
    <lineage>
        <taxon>Eukaryota</taxon>
        <taxon>Fungi</taxon>
        <taxon>Dikarya</taxon>
        <taxon>Ascomycota</taxon>
        <taxon>Pezizomycotina</taxon>
        <taxon>Sordariomycetes</taxon>
        <taxon>Xylariomycetidae</taxon>
        <taxon>Amphisphaeriales</taxon>
        <taxon>Apiosporaceae</taxon>
        <taxon>Apiospora</taxon>
    </lineage>
</organism>
<feature type="domain" description="Carrier" evidence="4">
    <location>
        <begin position="2547"/>
        <end position="2623"/>
    </location>
</feature>
<dbReference type="InterPro" id="IPR010071">
    <property type="entry name" value="AA_adenyl_dom"/>
</dbReference>
<dbReference type="PROSITE" id="PS00455">
    <property type="entry name" value="AMP_BINDING"/>
    <property type="match status" value="1"/>
</dbReference>
<reference evidence="5 6" key="1">
    <citation type="journal article" date="2024" name="IMA Fungus">
        <title>Apiospora arundinis, a panoply of carbohydrate-active enzymes and secondary metabolites.</title>
        <authorList>
            <person name="Sorensen T."/>
            <person name="Petersen C."/>
            <person name="Muurmann A.T."/>
            <person name="Christiansen J.V."/>
            <person name="Brundto M.L."/>
            <person name="Overgaard C.K."/>
            <person name="Boysen A.T."/>
            <person name="Wollenberg R.D."/>
            <person name="Larsen T.O."/>
            <person name="Sorensen J.L."/>
            <person name="Nielsen K.L."/>
            <person name="Sondergaard T.E."/>
        </authorList>
    </citation>
    <scope>NUCLEOTIDE SEQUENCE [LARGE SCALE GENOMIC DNA]</scope>
    <source>
        <strain evidence="5 6">AAU 773</strain>
    </source>
</reference>
<dbReference type="Gene3D" id="3.30.559.30">
    <property type="entry name" value="Nonribosomal peptide synthetase, condensation domain"/>
    <property type="match status" value="4"/>
</dbReference>
<dbReference type="Proteomes" id="UP001390339">
    <property type="component" value="Unassembled WGS sequence"/>
</dbReference>
<dbReference type="PANTHER" id="PTHR45527:SF1">
    <property type="entry name" value="FATTY ACID SYNTHASE"/>
    <property type="match status" value="1"/>
</dbReference>
<dbReference type="SUPFAM" id="SSF47336">
    <property type="entry name" value="ACP-like"/>
    <property type="match status" value="2"/>
</dbReference>
<dbReference type="SUPFAM" id="SSF56801">
    <property type="entry name" value="Acetyl-CoA synthetase-like"/>
    <property type="match status" value="2"/>
</dbReference>
<dbReference type="Pfam" id="PF00501">
    <property type="entry name" value="AMP-binding"/>
    <property type="match status" value="2"/>
</dbReference>
<feature type="domain" description="Carrier" evidence="4">
    <location>
        <begin position="992"/>
        <end position="1068"/>
    </location>
</feature>
<dbReference type="InterPro" id="IPR009081">
    <property type="entry name" value="PP-bd_ACP"/>
</dbReference>
<dbReference type="Gene3D" id="3.40.50.12780">
    <property type="entry name" value="N-terminal domain of ligase-like"/>
    <property type="match status" value="2"/>
</dbReference>
<dbReference type="Gene3D" id="3.30.559.10">
    <property type="entry name" value="Chloramphenicol acetyltransferase-like domain"/>
    <property type="match status" value="4"/>
</dbReference>
<keyword evidence="2" id="KW-0597">Phosphoprotein</keyword>
<dbReference type="PROSITE" id="PS50075">
    <property type="entry name" value="CARRIER"/>
    <property type="match status" value="2"/>
</dbReference>
<evidence type="ECO:0000256" key="3">
    <source>
        <dbReference type="ARBA" id="ARBA00022598"/>
    </source>
</evidence>
<name>A0ABR2IAK4_9PEZI</name>
<evidence type="ECO:0000256" key="1">
    <source>
        <dbReference type="ARBA" id="ARBA00022450"/>
    </source>
</evidence>
<dbReference type="Gene3D" id="1.10.1200.10">
    <property type="entry name" value="ACP-like"/>
    <property type="match status" value="2"/>
</dbReference>
<dbReference type="CDD" id="cd05918">
    <property type="entry name" value="A_NRPS_SidN3_like"/>
    <property type="match status" value="2"/>
</dbReference>
<dbReference type="Gene3D" id="3.30.300.30">
    <property type="match status" value="2"/>
</dbReference>
<comment type="caution">
    <text evidence="5">The sequence shown here is derived from an EMBL/GenBank/DDBJ whole genome shotgun (WGS) entry which is preliminary data.</text>
</comment>
<dbReference type="Pfam" id="PF00550">
    <property type="entry name" value="PP-binding"/>
    <property type="match status" value="2"/>
</dbReference>
<dbReference type="Pfam" id="PF00668">
    <property type="entry name" value="Condensation"/>
    <property type="match status" value="4"/>
</dbReference>
<evidence type="ECO:0000256" key="2">
    <source>
        <dbReference type="ARBA" id="ARBA00022553"/>
    </source>
</evidence>
<proteinExistence type="predicted"/>
<evidence type="ECO:0000259" key="4">
    <source>
        <dbReference type="PROSITE" id="PS50075"/>
    </source>
</evidence>
<dbReference type="InterPro" id="IPR000873">
    <property type="entry name" value="AMP-dep_synth/lig_dom"/>
</dbReference>
<dbReference type="PANTHER" id="PTHR45527">
    <property type="entry name" value="NONRIBOSOMAL PEPTIDE SYNTHETASE"/>
    <property type="match status" value="1"/>
</dbReference>
<dbReference type="InterPro" id="IPR020845">
    <property type="entry name" value="AMP-binding_CS"/>
</dbReference>
<protein>
    <submittedName>
        <fullName evidence="5">Polyketide synthase</fullName>
    </submittedName>
</protein>
<gene>
    <name evidence="5" type="ORF">PGQ11_010705</name>
</gene>
<keyword evidence="1" id="KW-0596">Phosphopantetheine</keyword>